<feature type="domain" description="ABC3 transporter permease C-terminal" evidence="7">
    <location>
        <begin position="717"/>
        <end position="829"/>
    </location>
</feature>
<evidence type="ECO:0000256" key="5">
    <source>
        <dbReference type="ARBA" id="ARBA00023136"/>
    </source>
</evidence>
<protein>
    <recommendedName>
        <fullName evidence="7">ABC3 transporter permease C-terminal domain-containing protein</fullName>
    </recommendedName>
</protein>
<sequence>MMARLPFIRLLSLATRQLLRDARAGELRVLFFALLVAVAASTAIGYFGARLNGAMMLRATEFLGADLILEGSSPARPEQVEAGEKLKLDHARIVLFSSVIATDSAIQLSSIKAVDDAYPLRGELKSAPDLYQPEQVGNGPEPGEAWAEARLLPAVDLKVGDNIDVGSKTLKLTRILTYEPDRAGNFYSLTPRVMINLQDLAATGVVQPGSRVEYREMWSGPPEVLAAYRKAIEPGLEPHQEIKDARDGSQQIGGALGKAERYLNMASLVAVLLAGVAVALSASRFAARRFDASALLRCLGLSRSEAMTLFSLQLAIIGLLASLSGALLGWLAQLGLFALLQNLLPTTVPSGGLLPALAGIGTGLVALAGFALPPLAALGRVPPLRVLRRDMLPIPASSWLVYGAALLALGLIMWRLSLDLVLTFALLGGGIVAALVLGSLLLLGLKSLRSLLSGASLPWRLGLGQLLRYPLAAAGQSLAFGLILLSMGLIALLRGELLDTWQNQLPKDAPNYFVLNVLPAEKENFAQTLSKLSTHSAPLYPVVPGRLISINNEPVGNFVTKDSRGENATRRDLSLTWAAEMPEGNRLTAGQWWTPATSDGKAEPGVSVESKLADSLGIKLGDRLSFIVGGLTREVVVTSLRDVNWDTFQPNFFMIFQPGTLTDLPTTYLTSFYLPPGQDKQIVELSRTFPSISILGVEALLSQVRSILDQVTLAVQFVLLFVLAAGIAVLFSGLQATLDERIRQGALLRALGAERKLLIKSRRIEFGLLGAASGLLAALGCELVSLVLYRYAFDLVWQPHPWLLLLPLIGAVLVGGAGVFGTRRALNASPLTVLREG</sequence>
<evidence type="ECO:0000256" key="6">
    <source>
        <dbReference type="SAM" id="Phobius"/>
    </source>
</evidence>
<accession>A0A3M4LLV1</accession>
<dbReference type="InterPro" id="IPR038766">
    <property type="entry name" value="Membrane_comp_ABC_pdt"/>
</dbReference>
<feature type="transmembrane region" description="Helical" evidence="6">
    <location>
        <begin position="399"/>
        <end position="416"/>
    </location>
</feature>
<reference evidence="8 9" key="1">
    <citation type="submission" date="2018-08" db="EMBL/GenBank/DDBJ databases">
        <title>Recombination of ecologically and evolutionarily significant loci maintains genetic cohesion in the Pseudomonas syringae species complex.</title>
        <authorList>
            <person name="Dillon M."/>
            <person name="Thakur S."/>
            <person name="Almeida R.N.D."/>
            <person name="Weir B.S."/>
            <person name="Guttman D.S."/>
        </authorList>
    </citation>
    <scope>NUCLEOTIDE SEQUENCE [LARGE SCALE GENOMIC DNA]</scope>
    <source>
        <strain evidence="8 9">ICMP 3353</strain>
    </source>
</reference>
<keyword evidence="2" id="KW-1003">Cell membrane</keyword>
<comment type="caution">
    <text evidence="8">The sequence shown here is derived from an EMBL/GenBank/DDBJ whole genome shotgun (WGS) entry which is preliminary data.</text>
</comment>
<dbReference type="PANTHER" id="PTHR30287:SF1">
    <property type="entry name" value="INNER MEMBRANE PROTEIN"/>
    <property type="match status" value="1"/>
</dbReference>
<comment type="subcellular location">
    <subcellularLocation>
        <location evidence="1">Cell membrane</location>
        <topology evidence="1">Multi-pass membrane protein</topology>
    </subcellularLocation>
</comment>
<evidence type="ECO:0000256" key="2">
    <source>
        <dbReference type="ARBA" id="ARBA00022475"/>
    </source>
</evidence>
<evidence type="ECO:0000313" key="9">
    <source>
        <dbReference type="Proteomes" id="UP000277236"/>
    </source>
</evidence>
<name>A0A3M4LLV1_PSECI</name>
<feature type="transmembrane region" description="Helical" evidence="6">
    <location>
        <begin position="766"/>
        <end position="789"/>
    </location>
</feature>
<dbReference type="InterPro" id="IPR003838">
    <property type="entry name" value="ABC3_permease_C"/>
</dbReference>
<feature type="transmembrane region" description="Helical" evidence="6">
    <location>
        <begin position="308"/>
        <end position="332"/>
    </location>
</feature>
<evidence type="ECO:0000256" key="3">
    <source>
        <dbReference type="ARBA" id="ARBA00022692"/>
    </source>
</evidence>
<evidence type="ECO:0000313" key="8">
    <source>
        <dbReference type="EMBL" id="RMQ41981.1"/>
    </source>
</evidence>
<keyword evidence="5 6" id="KW-0472">Membrane</keyword>
<evidence type="ECO:0000256" key="1">
    <source>
        <dbReference type="ARBA" id="ARBA00004651"/>
    </source>
</evidence>
<dbReference type="PANTHER" id="PTHR30287">
    <property type="entry name" value="MEMBRANE COMPONENT OF PREDICTED ABC SUPERFAMILY METABOLITE UPTAKE TRANSPORTER"/>
    <property type="match status" value="1"/>
</dbReference>
<evidence type="ECO:0000256" key="4">
    <source>
        <dbReference type="ARBA" id="ARBA00022989"/>
    </source>
</evidence>
<feature type="transmembrane region" description="Helical" evidence="6">
    <location>
        <begin position="713"/>
        <end position="734"/>
    </location>
</feature>
<dbReference type="Proteomes" id="UP000277236">
    <property type="component" value="Unassembled WGS sequence"/>
</dbReference>
<keyword evidence="4 6" id="KW-1133">Transmembrane helix</keyword>
<gene>
    <name evidence="8" type="ORF">ALQ04_04996</name>
</gene>
<feature type="transmembrane region" description="Helical" evidence="6">
    <location>
        <begin position="422"/>
        <end position="445"/>
    </location>
</feature>
<dbReference type="AlphaFoldDB" id="A0A3M4LLV1"/>
<organism evidence="8 9">
    <name type="scientific">Pseudomonas cichorii</name>
    <dbReference type="NCBI Taxonomy" id="36746"/>
    <lineage>
        <taxon>Bacteria</taxon>
        <taxon>Pseudomonadati</taxon>
        <taxon>Pseudomonadota</taxon>
        <taxon>Gammaproteobacteria</taxon>
        <taxon>Pseudomonadales</taxon>
        <taxon>Pseudomonadaceae</taxon>
        <taxon>Pseudomonas</taxon>
    </lineage>
</organism>
<dbReference type="Pfam" id="PF02687">
    <property type="entry name" value="FtsX"/>
    <property type="match status" value="2"/>
</dbReference>
<feature type="domain" description="ABC3 transporter permease C-terminal" evidence="7">
    <location>
        <begin position="265"/>
        <end position="375"/>
    </location>
</feature>
<feature type="transmembrane region" description="Helical" evidence="6">
    <location>
        <begin position="265"/>
        <end position="287"/>
    </location>
</feature>
<proteinExistence type="predicted"/>
<feature type="transmembrane region" description="Helical" evidence="6">
    <location>
        <begin position="352"/>
        <end position="378"/>
    </location>
</feature>
<evidence type="ECO:0000259" key="7">
    <source>
        <dbReference type="Pfam" id="PF02687"/>
    </source>
</evidence>
<dbReference type="GO" id="GO:0005886">
    <property type="term" value="C:plasma membrane"/>
    <property type="evidence" value="ECO:0007669"/>
    <property type="project" value="UniProtKB-SubCell"/>
</dbReference>
<keyword evidence="3 6" id="KW-0812">Transmembrane</keyword>
<feature type="transmembrane region" description="Helical" evidence="6">
    <location>
        <begin position="801"/>
        <end position="821"/>
    </location>
</feature>
<dbReference type="EMBL" id="RBRE01000084">
    <property type="protein sequence ID" value="RMQ41981.1"/>
    <property type="molecule type" value="Genomic_DNA"/>
</dbReference>
<feature type="transmembrane region" description="Helical" evidence="6">
    <location>
        <begin position="466"/>
        <end position="493"/>
    </location>
</feature>